<dbReference type="RefSeq" id="WP_307285442.1">
    <property type="nucleotide sequence ID" value="NZ_JAUSVX010000028.1"/>
</dbReference>
<dbReference type="InterPro" id="IPR001466">
    <property type="entry name" value="Beta-lactam-related"/>
</dbReference>
<organism evidence="3 4">
    <name type="scientific">Labrys wisconsinensis</name>
    <dbReference type="NCBI Taxonomy" id="425677"/>
    <lineage>
        <taxon>Bacteria</taxon>
        <taxon>Pseudomonadati</taxon>
        <taxon>Pseudomonadota</taxon>
        <taxon>Alphaproteobacteria</taxon>
        <taxon>Hyphomicrobiales</taxon>
        <taxon>Xanthobacteraceae</taxon>
        <taxon>Labrys</taxon>
    </lineage>
</organism>
<evidence type="ECO:0000256" key="1">
    <source>
        <dbReference type="SAM" id="SignalP"/>
    </source>
</evidence>
<keyword evidence="1" id="KW-0732">Signal</keyword>
<dbReference type="SUPFAM" id="SSF56601">
    <property type="entry name" value="beta-lactamase/transpeptidase-like"/>
    <property type="match status" value="1"/>
</dbReference>
<protein>
    <submittedName>
        <fullName evidence="3">CubicO group peptidase (Beta-lactamase class C family)</fullName>
    </submittedName>
</protein>
<dbReference type="InterPro" id="IPR050789">
    <property type="entry name" value="Diverse_Enzym_Activities"/>
</dbReference>
<dbReference type="Gene3D" id="3.40.710.10">
    <property type="entry name" value="DD-peptidase/beta-lactamase superfamily"/>
    <property type="match status" value="1"/>
</dbReference>
<keyword evidence="4" id="KW-1185">Reference proteome</keyword>
<accession>A0ABU0JKY5</accession>
<evidence type="ECO:0000259" key="2">
    <source>
        <dbReference type="Pfam" id="PF00144"/>
    </source>
</evidence>
<reference evidence="3 4" key="1">
    <citation type="submission" date="2023-07" db="EMBL/GenBank/DDBJ databases">
        <title>Genomic Encyclopedia of Type Strains, Phase IV (KMG-IV): sequencing the most valuable type-strain genomes for metagenomic binning, comparative biology and taxonomic classification.</title>
        <authorList>
            <person name="Goeker M."/>
        </authorList>
    </citation>
    <scope>NUCLEOTIDE SEQUENCE [LARGE SCALE GENOMIC DNA]</scope>
    <source>
        <strain evidence="3 4">DSM 19619</strain>
    </source>
</reference>
<dbReference type="EMBL" id="JAUSVX010000028">
    <property type="protein sequence ID" value="MDQ0474949.1"/>
    <property type="molecule type" value="Genomic_DNA"/>
</dbReference>
<feature type="domain" description="Beta-lactamase-related" evidence="2">
    <location>
        <begin position="67"/>
        <end position="349"/>
    </location>
</feature>
<evidence type="ECO:0000313" key="4">
    <source>
        <dbReference type="Proteomes" id="UP001242480"/>
    </source>
</evidence>
<dbReference type="PANTHER" id="PTHR43283">
    <property type="entry name" value="BETA-LACTAMASE-RELATED"/>
    <property type="match status" value="1"/>
</dbReference>
<comment type="caution">
    <text evidence="3">The sequence shown here is derived from an EMBL/GenBank/DDBJ whole genome shotgun (WGS) entry which is preliminary data.</text>
</comment>
<dbReference type="InterPro" id="IPR012338">
    <property type="entry name" value="Beta-lactam/transpept-like"/>
</dbReference>
<dbReference type="PANTHER" id="PTHR43283:SF7">
    <property type="entry name" value="BETA-LACTAMASE-RELATED DOMAIN-CONTAINING PROTEIN"/>
    <property type="match status" value="1"/>
</dbReference>
<dbReference type="Proteomes" id="UP001242480">
    <property type="component" value="Unassembled WGS sequence"/>
</dbReference>
<gene>
    <name evidence="3" type="ORF">QO011_007991</name>
</gene>
<sequence length="377" mass="40471">MLRTLILALGAVLAIGGPAAAQAACGAPGPQADGWETADPASVGLDPAALCRLASRFAAWKEANVHAVLVARHGRLVFEQYFTGSDQQWGQPPADTTFGPSVPHDLRSITKSVVSLLVGVGIDKGWVHDIDQPVFSLLPDYADLRTPEKERITLRDLLTMSAGLTWSEDLPYSDPKNSETGMDTAADPCRYVLEQPVADPAGTVWTYSGGSAALIACVLRKATGKTIDELARTALFEPLGITHVEWARYPRTGEPVAASGLRLLPRDTLKFGQLVLDHGAWHGHQIVPAAWVDAAVSPQINGPGSVFYGFQFWLGRSLVARREVDWVAGIGYGGQRLFIVPSLDLTVLIHAGLYASPRQDWVGTAVLNRFVLPATTP</sequence>
<feature type="signal peptide" evidence="1">
    <location>
        <begin position="1"/>
        <end position="23"/>
    </location>
</feature>
<evidence type="ECO:0000313" key="3">
    <source>
        <dbReference type="EMBL" id="MDQ0474949.1"/>
    </source>
</evidence>
<dbReference type="Pfam" id="PF00144">
    <property type="entry name" value="Beta-lactamase"/>
    <property type="match status" value="1"/>
</dbReference>
<feature type="chain" id="PRO_5047296766" evidence="1">
    <location>
        <begin position="24"/>
        <end position="377"/>
    </location>
</feature>
<proteinExistence type="predicted"/>
<name>A0ABU0JKY5_9HYPH</name>